<dbReference type="Pfam" id="PF01202">
    <property type="entry name" value="SKI"/>
    <property type="match status" value="1"/>
</dbReference>
<keyword evidence="2 7" id="KW-0808">Transferase</keyword>
<keyword evidence="7" id="KW-0963">Cytoplasm</keyword>
<protein>
    <recommendedName>
        <fullName evidence="7">Shikimate kinase</fullName>
        <shortName evidence="7">SK</shortName>
        <ecNumber evidence="7">2.7.1.71</ecNumber>
    </recommendedName>
</protein>
<dbReference type="GO" id="GO:0005829">
    <property type="term" value="C:cytosol"/>
    <property type="evidence" value="ECO:0007669"/>
    <property type="project" value="TreeGrafter"/>
</dbReference>
<evidence type="ECO:0000256" key="7">
    <source>
        <dbReference type="HAMAP-Rule" id="MF_00109"/>
    </source>
</evidence>
<dbReference type="InterPro" id="IPR031322">
    <property type="entry name" value="Shikimate/glucono_kinase"/>
</dbReference>
<dbReference type="PRINTS" id="PR01100">
    <property type="entry name" value="SHIKIMTKNASE"/>
</dbReference>
<feature type="binding site" evidence="7">
    <location>
        <position position="158"/>
    </location>
    <ligand>
        <name>substrate</name>
    </ligand>
</feature>
<feature type="binding site" evidence="7">
    <location>
        <position position="55"/>
    </location>
    <ligand>
        <name>substrate</name>
    </ligand>
</feature>
<dbReference type="CDD" id="cd00464">
    <property type="entry name" value="SK"/>
    <property type="match status" value="1"/>
</dbReference>
<feature type="binding site" evidence="7">
    <location>
        <position position="37"/>
    </location>
    <ligand>
        <name>Mg(2+)</name>
        <dbReference type="ChEBI" id="CHEBI:18420"/>
    </ligand>
</feature>
<dbReference type="NCBIfam" id="NF010552">
    <property type="entry name" value="PRK13946.1"/>
    <property type="match status" value="1"/>
</dbReference>
<dbReference type="EC" id="2.7.1.71" evidence="7"/>
<evidence type="ECO:0000256" key="6">
    <source>
        <dbReference type="ARBA" id="ARBA00023141"/>
    </source>
</evidence>
<keyword evidence="6 7" id="KW-0057">Aromatic amino acid biosynthesis</keyword>
<dbReference type="HAMAP" id="MF_00109">
    <property type="entry name" value="Shikimate_kinase"/>
    <property type="match status" value="1"/>
</dbReference>
<dbReference type="Proteomes" id="UP000766595">
    <property type="component" value="Unassembled WGS sequence"/>
</dbReference>
<keyword evidence="3 7" id="KW-0547">Nucleotide-binding</keyword>
<proteinExistence type="inferred from homology"/>
<evidence type="ECO:0000256" key="1">
    <source>
        <dbReference type="ARBA" id="ARBA00022605"/>
    </source>
</evidence>
<dbReference type="InterPro" id="IPR000623">
    <property type="entry name" value="Shikimate_kinase/TSH1"/>
</dbReference>
<evidence type="ECO:0000256" key="5">
    <source>
        <dbReference type="ARBA" id="ARBA00022840"/>
    </source>
</evidence>
<comment type="caution">
    <text evidence="8">The sequence shown here is derived from an EMBL/GenBank/DDBJ whole genome shotgun (WGS) entry which is preliminary data.</text>
</comment>
<comment type="function">
    <text evidence="7">Catalyzes the specific phosphorylation of the 3-hydroxyl group of shikimic acid using ATP as a cosubstrate.</text>
</comment>
<keyword evidence="5 7" id="KW-0067">ATP-binding</keyword>
<accession>A0A947DBF5</accession>
<dbReference type="EMBL" id="JAHHZF010000008">
    <property type="protein sequence ID" value="MBT9291179.1"/>
    <property type="molecule type" value="Genomic_DNA"/>
</dbReference>
<evidence type="ECO:0000256" key="4">
    <source>
        <dbReference type="ARBA" id="ARBA00022777"/>
    </source>
</evidence>
<comment type="subunit">
    <text evidence="7">Monomer.</text>
</comment>
<feature type="binding site" evidence="7">
    <location>
        <position position="79"/>
    </location>
    <ligand>
        <name>substrate</name>
    </ligand>
</feature>
<comment type="pathway">
    <text evidence="7">Metabolic intermediate biosynthesis; chorismate biosynthesis; chorismate from D-erythrose 4-phosphate and phosphoenolpyruvate: step 5/7.</text>
</comment>
<keyword evidence="4 7" id="KW-0418">Kinase</keyword>
<comment type="subcellular location">
    <subcellularLocation>
        <location evidence="7">Cytoplasm</location>
    </subcellularLocation>
</comment>
<dbReference type="GO" id="GO:0005524">
    <property type="term" value="F:ATP binding"/>
    <property type="evidence" value="ECO:0007669"/>
    <property type="project" value="UniProtKB-UniRule"/>
</dbReference>
<evidence type="ECO:0000256" key="2">
    <source>
        <dbReference type="ARBA" id="ARBA00022679"/>
    </source>
</evidence>
<keyword evidence="7" id="KW-0479">Metal-binding</keyword>
<dbReference type="SUPFAM" id="SSF52540">
    <property type="entry name" value="P-loop containing nucleoside triphosphate hydrolases"/>
    <property type="match status" value="1"/>
</dbReference>
<comment type="similarity">
    <text evidence="7">Belongs to the shikimate kinase family.</text>
</comment>
<name>A0A947DBF5_9HYPH</name>
<keyword evidence="7" id="KW-0460">Magnesium</keyword>
<evidence type="ECO:0000313" key="8">
    <source>
        <dbReference type="EMBL" id="MBT9291179.1"/>
    </source>
</evidence>
<comment type="catalytic activity">
    <reaction evidence="7">
        <text>shikimate + ATP = 3-phosphoshikimate + ADP + H(+)</text>
        <dbReference type="Rhea" id="RHEA:13121"/>
        <dbReference type="ChEBI" id="CHEBI:15378"/>
        <dbReference type="ChEBI" id="CHEBI:30616"/>
        <dbReference type="ChEBI" id="CHEBI:36208"/>
        <dbReference type="ChEBI" id="CHEBI:145989"/>
        <dbReference type="ChEBI" id="CHEBI:456216"/>
        <dbReference type="EC" id="2.7.1.71"/>
    </reaction>
</comment>
<comment type="caution">
    <text evidence="7">Lacks conserved residue(s) required for the propagation of feature annotation.</text>
</comment>
<feature type="binding site" evidence="7">
    <location>
        <position position="101"/>
    </location>
    <ligand>
        <name>substrate</name>
    </ligand>
</feature>
<reference evidence="8 9" key="1">
    <citation type="submission" date="2021-06" db="EMBL/GenBank/DDBJ databases">
        <authorList>
            <person name="Grouzdev D.S."/>
            <person name="Koziaeva V."/>
        </authorList>
    </citation>
    <scope>NUCLEOTIDE SEQUENCE [LARGE SCALE GENOMIC DNA]</scope>
    <source>
        <strain evidence="8 9">22</strain>
    </source>
</reference>
<keyword evidence="1 7" id="KW-0028">Amino-acid biosynthesis</keyword>
<feature type="binding site" evidence="7">
    <location>
        <begin position="33"/>
        <end position="38"/>
    </location>
    <ligand>
        <name>ATP</name>
        <dbReference type="ChEBI" id="CHEBI:30616"/>
    </ligand>
</feature>
<dbReference type="InterPro" id="IPR027417">
    <property type="entry name" value="P-loop_NTPase"/>
</dbReference>
<dbReference type="GO" id="GO:0009423">
    <property type="term" value="P:chorismate biosynthetic process"/>
    <property type="evidence" value="ECO:0007669"/>
    <property type="project" value="UniProtKB-UniRule"/>
</dbReference>
<keyword evidence="9" id="KW-1185">Reference proteome</keyword>
<evidence type="ECO:0000256" key="3">
    <source>
        <dbReference type="ARBA" id="ARBA00022741"/>
    </source>
</evidence>
<dbReference type="Gene3D" id="3.40.50.300">
    <property type="entry name" value="P-loop containing nucleotide triphosphate hydrolases"/>
    <property type="match status" value="1"/>
</dbReference>
<dbReference type="AlphaFoldDB" id="A0A947DBF5"/>
<organism evidence="8 9">
    <name type="scientific">Prosthecodimorpha staleyi</name>
    <dbReference type="NCBI Taxonomy" id="2840188"/>
    <lineage>
        <taxon>Bacteria</taxon>
        <taxon>Pseudomonadati</taxon>
        <taxon>Pseudomonadota</taxon>
        <taxon>Alphaproteobacteria</taxon>
        <taxon>Hyphomicrobiales</taxon>
        <taxon>Ancalomicrobiaceae</taxon>
        <taxon>Prosthecodimorpha</taxon>
    </lineage>
</organism>
<dbReference type="GO" id="GO:0000287">
    <property type="term" value="F:magnesium ion binding"/>
    <property type="evidence" value="ECO:0007669"/>
    <property type="project" value="UniProtKB-UniRule"/>
</dbReference>
<feature type="binding site" evidence="7">
    <location>
        <position position="139"/>
    </location>
    <ligand>
        <name>ATP</name>
        <dbReference type="ChEBI" id="CHEBI:30616"/>
    </ligand>
</feature>
<gene>
    <name evidence="7" type="primary">aroK</name>
    <name evidence="8" type="ORF">KL771_17065</name>
</gene>
<dbReference type="PANTHER" id="PTHR21087">
    <property type="entry name" value="SHIKIMATE KINASE"/>
    <property type="match status" value="1"/>
</dbReference>
<dbReference type="PANTHER" id="PTHR21087:SF16">
    <property type="entry name" value="SHIKIMATE KINASE 1, CHLOROPLASTIC"/>
    <property type="match status" value="1"/>
</dbReference>
<comment type="cofactor">
    <cofactor evidence="7">
        <name>Mg(2+)</name>
        <dbReference type="ChEBI" id="CHEBI:18420"/>
    </cofactor>
    <text evidence="7">Binds 1 Mg(2+) ion per subunit.</text>
</comment>
<dbReference type="GO" id="GO:0009073">
    <property type="term" value="P:aromatic amino acid family biosynthetic process"/>
    <property type="evidence" value="ECO:0007669"/>
    <property type="project" value="UniProtKB-KW"/>
</dbReference>
<sequence>MQAEAKRSSDEERARRIVGRLGRRSIVLVGMMGAGKTTVGRRLAQRLGLPFVDADVEIERAAAKTIPEIFAEHGESYFRDGERRVIRRLLGEGPQVLATGGGAWMNADTRASVAEAGLSIWLKADFEVLAGRVRRKANRPLLDTTDPDETLRRLMRDRYPVYALADIAVHSRDVSHDLVAEEIIAAIEARLDAREDPDDS</sequence>
<dbReference type="GO" id="GO:0004765">
    <property type="term" value="F:shikimate kinase activity"/>
    <property type="evidence" value="ECO:0007669"/>
    <property type="project" value="UniProtKB-UniRule"/>
</dbReference>
<evidence type="ECO:0000313" key="9">
    <source>
        <dbReference type="Proteomes" id="UP000766595"/>
    </source>
</evidence>
<dbReference type="GO" id="GO:0008652">
    <property type="term" value="P:amino acid biosynthetic process"/>
    <property type="evidence" value="ECO:0007669"/>
    <property type="project" value="UniProtKB-KW"/>
</dbReference>
<dbReference type="RefSeq" id="WP_261969747.1">
    <property type="nucleotide sequence ID" value="NZ_JAHHZF010000008.1"/>
</dbReference>